<evidence type="ECO:0000313" key="5">
    <source>
        <dbReference type="EMBL" id="MBB5037697.1"/>
    </source>
</evidence>
<feature type="domain" description="Protein kinase" evidence="4">
    <location>
        <begin position="529"/>
        <end position="874"/>
    </location>
</feature>
<feature type="binding site" evidence="3">
    <location>
        <position position="557"/>
    </location>
    <ligand>
        <name>ATP</name>
        <dbReference type="ChEBI" id="CHEBI:30616"/>
    </ligand>
</feature>
<organism evidence="5 6">
    <name type="scientific">Prosthecobacter dejongeii</name>
    <dbReference type="NCBI Taxonomy" id="48465"/>
    <lineage>
        <taxon>Bacteria</taxon>
        <taxon>Pseudomonadati</taxon>
        <taxon>Verrucomicrobiota</taxon>
        <taxon>Verrucomicrobiia</taxon>
        <taxon>Verrucomicrobiales</taxon>
        <taxon>Verrucomicrobiaceae</taxon>
        <taxon>Prosthecobacter</taxon>
    </lineage>
</organism>
<keyword evidence="6" id="KW-1185">Reference proteome</keyword>
<sequence>MKTFGIQLSQSSGVLNPVNIQRQAPQGETDPSISNKQSRLAQTSIMTSTPNAKTLQERNITANNVLSKEGLKVALGKASRYGNIKDKMMRTAFKMTHRSKNPDKDFGSLHKSVLRLAEHHEKLVSEGASASVRLGSLKCLETTLQAMQEKHVGKNVLKGKDLNQAAKGPVQDMLQLVRHEIACQPQTHRAKAYQLMHEFEGLVQQGKEHNVSDRMQKKLDLLVKVEDHLLTAREGGVSNSKDMQLLELVQNEMSRLKTHVPLEKELSKVFASLQKNNGDQPGTEFILRRDKEGHLQKLKHVHTRQVDHLAEMREQANGEHTKMKERHETLDFYAPLVHTLTNALVETFDPSKLNPVTKLMRESDGLEVARGEFVKASHLDSWAGTDVEMPEKLPLLTDHGMPDIEIDPGLSQKFADVILQGADSQAVIEDLGNALAKALRELDPTQQMSYATSDGKLLKSELLSMLAENCPELMSEGVPDPLSKSFSFSYENASSESQQLLDKVFLKAVSQLSNRQVDDDTVIIGGETFTKKNELGKGSSGIVYLYEGTSGKQIAIKHPSHNPSSDVVKTREIACREVRSHYQAMGEGHPHIVNMTGVIRNSEGDVLVAMDLAPRGDVFEATKKIDTALQNGQITQKTATIVRLTLLQDMIKGLQHMHESRGMTHLDIKPLNYFINEEGLAMLGDFGTSDNHASFRVPEIAVDNPRWLAPEIAINQVNTDGIRTGVSRKLKNQRNEKIEADWKKMLIDFNERGVSRREIEIEWQKLNDRYDKDIEKITGAINFEVSNKADVWSLGITAYEMFVKEGPFKKPEDQFLFQVEQRLRDFGSNPENRLRSKGEGTEGFTALDRLLNQLLKPDPKERISLSDALNSSVFKEGGVGTTEARKLIQALTDKNADPETIQECSKNLGD</sequence>
<dbReference type="Gene3D" id="1.10.510.10">
    <property type="entry name" value="Transferase(Phosphotransferase) domain 1"/>
    <property type="match status" value="2"/>
</dbReference>
<dbReference type="EMBL" id="JACHIF010000003">
    <property type="protein sequence ID" value="MBB5037697.1"/>
    <property type="molecule type" value="Genomic_DNA"/>
</dbReference>
<protein>
    <submittedName>
        <fullName evidence="5">Serine/threonine protein kinase</fullName>
    </submittedName>
</protein>
<evidence type="ECO:0000256" key="2">
    <source>
        <dbReference type="ARBA" id="ARBA00022840"/>
    </source>
</evidence>
<comment type="caution">
    <text evidence="5">The sequence shown here is derived from an EMBL/GenBank/DDBJ whole genome shotgun (WGS) entry which is preliminary data.</text>
</comment>
<dbReference type="InterPro" id="IPR000719">
    <property type="entry name" value="Prot_kinase_dom"/>
</dbReference>
<dbReference type="SMART" id="SM00220">
    <property type="entry name" value="S_TKc"/>
    <property type="match status" value="1"/>
</dbReference>
<dbReference type="GO" id="GO:0005524">
    <property type="term" value="F:ATP binding"/>
    <property type="evidence" value="ECO:0007669"/>
    <property type="project" value="UniProtKB-UniRule"/>
</dbReference>
<accession>A0A7W8DPV0</accession>
<gene>
    <name evidence="5" type="ORF">HNQ64_001946</name>
</gene>
<keyword evidence="5" id="KW-0418">Kinase</keyword>
<dbReference type="Proteomes" id="UP000534294">
    <property type="component" value="Unassembled WGS sequence"/>
</dbReference>
<dbReference type="InterPro" id="IPR017441">
    <property type="entry name" value="Protein_kinase_ATP_BS"/>
</dbReference>
<evidence type="ECO:0000313" key="6">
    <source>
        <dbReference type="Proteomes" id="UP000534294"/>
    </source>
</evidence>
<dbReference type="InterPro" id="IPR011009">
    <property type="entry name" value="Kinase-like_dom_sf"/>
</dbReference>
<keyword evidence="5" id="KW-0808">Transferase</keyword>
<dbReference type="PROSITE" id="PS50011">
    <property type="entry name" value="PROTEIN_KINASE_DOM"/>
    <property type="match status" value="1"/>
</dbReference>
<dbReference type="GO" id="GO:0004674">
    <property type="term" value="F:protein serine/threonine kinase activity"/>
    <property type="evidence" value="ECO:0007669"/>
    <property type="project" value="UniProtKB-KW"/>
</dbReference>
<dbReference type="PANTHER" id="PTHR44167">
    <property type="entry name" value="OVARIAN-SPECIFIC SERINE/THREONINE-PROTEIN KINASE LOK-RELATED"/>
    <property type="match status" value="1"/>
</dbReference>
<dbReference type="Pfam" id="PF00069">
    <property type="entry name" value="Pkinase"/>
    <property type="match status" value="2"/>
</dbReference>
<dbReference type="PROSITE" id="PS00107">
    <property type="entry name" value="PROTEIN_KINASE_ATP"/>
    <property type="match status" value="1"/>
</dbReference>
<dbReference type="PANTHER" id="PTHR44167:SF24">
    <property type="entry name" value="SERINE_THREONINE-PROTEIN KINASE CHK2"/>
    <property type="match status" value="1"/>
</dbReference>
<evidence type="ECO:0000259" key="4">
    <source>
        <dbReference type="PROSITE" id="PS50011"/>
    </source>
</evidence>
<keyword evidence="1 3" id="KW-0547">Nucleotide-binding</keyword>
<dbReference type="InterPro" id="IPR008271">
    <property type="entry name" value="Ser/Thr_kinase_AS"/>
</dbReference>
<keyword evidence="5" id="KW-0723">Serine/threonine-protein kinase</keyword>
<dbReference type="SUPFAM" id="SSF56112">
    <property type="entry name" value="Protein kinase-like (PK-like)"/>
    <property type="match status" value="1"/>
</dbReference>
<evidence type="ECO:0000256" key="3">
    <source>
        <dbReference type="PROSITE-ProRule" id="PRU10141"/>
    </source>
</evidence>
<dbReference type="PROSITE" id="PS00108">
    <property type="entry name" value="PROTEIN_KINASE_ST"/>
    <property type="match status" value="1"/>
</dbReference>
<dbReference type="AlphaFoldDB" id="A0A7W8DPV0"/>
<name>A0A7W8DPV0_9BACT</name>
<proteinExistence type="predicted"/>
<reference evidence="5 6" key="1">
    <citation type="submission" date="2020-08" db="EMBL/GenBank/DDBJ databases">
        <title>Genomic Encyclopedia of Type Strains, Phase IV (KMG-IV): sequencing the most valuable type-strain genomes for metagenomic binning, comparative biology and taxonomic classification.</title>
        <authorList>
            <person name="Goeker M."/>
        </authorList>
    </citation>
    <scope>NUCLEOTIDE SEQUENCE [LARGE SCALE GENOMIC DNA]</scope>
    <source>
        <strain evidence="5 6">DSM 12251</strain>
    </source>
</reference>
<dbReference type="RefSeq" id="WP_184207818.1">
    <property type="nucleotide sequence ID" value="NZ_JACHIF010000003.1"/>
</dbReference>
<keyword evidence="2 3" id="KW-0067">ATP-binding</keyword>
<evidence type="ECO:0000256" key="1">
    <source>
        <dbReference type="ARBA" id="ARBA00022741"/>
    </source>
</evidence>